<evidence type="ECO:0000313" key="1">
    <source>
        <dbReference type="EMBL" id="KAK7486569.1"/>
    </source>
</evidence>
<organism evidence="1 2">
    <name type="scientific">Batillaria attramentaria</name>
    <dbReference type="NCBI Taxonomy" id="370345"/>
    <lineage>
        <taxon>Eukaryota</taxon>
        <taxon>Metazoa</taxon>
        <taxon>Spiralia</taxon>
        <taxon>Lophotrochozoa</taxon>
        <taxon>Mollusca</taxon>
        <taxon>Gastropoda</taxon>
        <taxon>Caenogastropoda</taxon>
        <taxon>Sorbeoconcha</taxon>
        <taxon>Cerithioidea</taxon>
        <taxon>Batillariidae</taxon>
        <taxon>Batillaria</taxon>
    </lineage>
</organism>
<name>A0ABD0KHE4_9CAEN</name>
<gene>
    <name evidence="1" type="ORF">BaRGS_00022235</name>
</gene>
<protein>
    <submittedName>
        <fullName evidence="1">Uncharacterized protein</fullName>
    </submittedName>
</protein>
<reference evidence="1 2" key="1">
    <citation type="journal article" date="2023" name="Sci. Data">
        <title>Genome assembly of the Korean intertidal mud-creeper Batillaria attramentaria.</title>
        <authorList>
            <person name="Patra A.K."/>
            <person name="Ho P.T."/>
            <person name="Jun S."/>
            <person name="Lee S.J."/>
            <person name="Kim Y."/>
            <person name="Won Y.J."/>
        </authorList>
    </citation>
    <scope>NUCLEOTIDE SEQUENCE [LARGE SCALE GENOMIC DNA]</scope>
    <source>
        <strain evidence="1">Wonlab-2016</strain>
    </source>
</reference>
<accession>A0ABD0KHE4</accession>
<sequence>MPTIFVVRRRWRIKVHVVIPLRQEMIPESENDFRVALTERMHSGLKVTSKRWTVTAAGATQTIERLPVSVYCPSICLSLLLSSIGYRPRA</sequence>
<dbReference type="EMBL" id="JACVVK020000177">
    <property type="protein sequence ID" value="KAK7486569.1"/>
    <property type="molecule type" value="Genomic_DNA"/>
</dbReference>
<proteinExistence type="predicted"/>
<comment type="caution">
    <text evidence="1">The sequence shown here is derived from an EMBL/GenBank/DDBJ whole genome shotgun (WGS) entry which is preliminary data.</text>
</comment>
<keyword evidence="2" id="KW-1185">Reference proteome</keyword>
<dbReference type="AlphaFoldDB" id="A0ABD0KHE4"/>
<dbReference type="Proteomes" id="UP001519460">
    <property type="component" value="Unassembled WGS sequence"/>
</dbReference>
<evidence type="ECO:0000313" key="2">
    <source>
        <dbReference type="Proteomes" id="UP001519460"/>
    </source>
</evidence>